<proteinExistence type="predicted"/>
<comment type="caution">
    <text evidence="1">The sequence shown here is derived from an EMBL/GenBank/DDBJ whole genome shotgun (WGS) entry which is preliminary data.</text>
</comment>
<organism evidence="1 2">
    <name type="scientific">Aerophobetes bacterium</name>
    <dbReference type="NCBI Taxonomy" id="2030807"/>
    <lineage>
        <taxon>Bacteria</taxon>
        <taxon>Candidatus Aerophobota</taxon>
    </lineage>
</organism>
<evidence type="ECO:0000313" key="2">
    <source>
        <dbReference type="Proteomes" id="UP000279422"/>
    </source>
</evidence>
<sequence>MGQAFPLRACWQIKHLRILLTSSLRQKNFLRIEAVLLPLKIIKLFAPSIPKVEKQVFLKPVC</sequence>
<evidence type="ECO:0000313" key="1">
    <source>
        <dbReference type="EMBL" id="RLE09555.1"/>
    </source>
</evidence>
<dbReference type="EMBL" id="QMPZ01000040">
    <property type="protein sequence ID" value="RLE09555.1"/>
    <property type="molecule type" value="Genomic_DNA"/>
</dbReference>
<reference evidence="1 2" key="1">
    <citation type="submission" date="2018-06" db="EMBL/GenBank/DDBJ databases">
        <title>Extensive metabolic versatility and redundancy in microbially diverse, dynamic hydrothermal sediments.</title>
        <authorList>
            <person name="Dombrowski N."/>
            <person name="Teske A."/>
            <person name="Baker B.J."/>
        </authorList>
    </citation>
    <scope>NUCLEOTIDE SEQUENCE [LARGE SCALE GENOMIC DNA]</scope>
    <source>
        <strain evidence="1">B47_G16</strain>
    </source>
</reference>
<name>A0A497E4P2_UNCAE</name>
<accession>A0A497E4P2</accession>
<dbReference type="AlphaFoldDB" id="A0A497E4P2"/>
<dbReference type="Proteomes" id="UP000279422">
    <property type="component" value="Unassembled WGS sequence"/>
</dbReference>
<protein>
    <submittedName>
        <fullName evidence="1">Uncharacterized protein</fullName>
    </submittedName>
</protein>
<gene>
    <name evidence="1" type="ORF">DRJ00_03920</name>
</gene>